<dbReference type="EMBL" id="REGN01013678">
    <property type="protein sequence ID" value="RMZ93611.1"/>
    <property type="molecule type" value="Genomic_DNA"/>
</dbReference>
<reference evidence="1 2" key="1">
    <citation type="journal article" date="2018" name="Sci. Rep.">
        <title>Genomic signatures of local adaptation to the degree of environmental predictability in rotifers.</title>
        <authorList>
            <person name="Franch-Gras L."/>
            <person name="Hahn C."/>
            <person name="Garcia-Roger E.M."/>
            <person name="Carmona M.J."/>
            <person name="Serra M."/>
            <person name="Gomez A."/>
        </authorList>
    </citation>
    <scope>NUCLEOTIDE SEQUENCE [LARGE SCALE GENOMIC DNA]</scope>
    <source>
        <strain evidence="1">HYR1</strain>
    </source>
</reference>
<proteinExistence type="predicted"/>
<protein>
    <submittedName>
        <fullName evidence="1">Uncharacterized protein</fullName>
    </submittedName>
</protein>
<dbReference type="AlphaFoldDB" id="A0A3M7P3C3"/>
<dbReference type="Proteomes" id="UP000276133">
    <property type="component" value="Unassembled WGS sequence"/>
</dbReference>
<name>A0A3M7P3C3_BRAPC</name>
<organism evidence="1 2">
    <name type="scientific">Brachionus plicatilis</name>
    <name type="common">Marine rotifer</name>
    <name type="synonym">Brachionus muelleri</name>
    <dbReference type="NCBI Taxonomy" id="10195"/>
    <lineage>
        <taxon>Eukaryota</taxon>
        <taxon>Metazoa</taxon>
        <taxon>Spiralia</taxon>
        <taxon>Gnathifera</taxon>
        <taxon>Rotifera</taxon>
        <taxon>Eurotatoria</taxon>
        <taxon>Monogononta</taxon>
        <taxon>Pseudotrocha</taxon>
        <taxon>Ploima</taxon>
        <taxon>Brachionidae</taxon>
        <taxon>Brachionus</taxon>
    </lineage>
</organism>
<sequence>MNQKLPKKKTFRRQIYYLHQIKKKSPKSIRKILKLILLAAYHSSEKLECYTVSLEKIIIKSP</sequence>
<comment type="caution">
    <text evidence="1">The sequence shown here is derived from an EMBL/GenBank/DDBJ whole genome shotgun (WGS) entry which is preliminary data.</text>
</comment>
<accession>A0A3M7P3C3</accession>
<evidence type="ECO:0000313" key="1">
    <source>
        <dbReference type="EMBL" id="RMZ93611.1"/>
    </source>
</evidence>
<evidence type="ECO:0000313" key="2">
    <source>
        <dbReference type="Proteomes" id="UP000276133"/>
    </source>
</evidence>
<keyword evidence="2" id="KW-1185">Reference proteome</keyword>
<gene>
    <name evidence="1" type="ORF">BpHYR1_028299</name>
</gene>